<proteinExistence type="predicted"/>
<name>A0A8J2NRF9_9HEXA</name>
<organism evidence="1 2">
    <name type="scientific">Allacma fusca</name>
    <dbReference type="NCBI Taxonomy" id="39272"/>
    <lineage>
        <taxon>Eukaryota</taxon>
        <taxon>Metazoa</taxon>
        <taxon>Ecdysozoa</taxon>
        <taxon>Arthropoda</taxon>
        <taxon>Hexapoda</taxon>
        <taxon>Collembola</taxon>
        <taxon>Symphypleona</taxon>
        <taxon>Sminthuridae</taxon>
        <taxon>Allacma</taxon>
    </lineage>
</organism>
<comment type="caution">
    <text evidence="1">The sequence shown here is derived from an EMBL/GenBank/DDBJ whole genome shotgun (WGS) entry which is preliminary data.</text>
</comment>
<sequence>MIGLNFKTRLRHFYDFHSDKIRFNKSYNGFMVVDKLGRNWRRYITNPTNLLTSVSSRLYVSVCRVLQHESPSRSSHQCGSVQQEGHLKSGISSFENVQRPFFPQKDPFLQPLQNARIDESN</sequence>
<accession>A0A8J2NRF9</accession>
<reference evidence="1" key="1">
    <citation type="submission" date="2021-06" db="EMBL/GenBank/DDBJ databases">
        <authorList>
            <person name="Hodson N. C."/>
            <person name="Mongue J. A."/>
            <person name="Jaron S. K."/>
        </authorList>
    </citation>
    <scope>NUCLEOTIDE SEQUENCE</scope>
</reference>
<keyword evidence="2" id="KW-1185">Reference proteome</keyword>
<gene>
    <name evidence="1" type="ORF">AFUS01_LOCUS12124</name>
</gene>
<protein>
    <submittedName>
        <fullName evidence="1">Uncharacterized protein</fullName>
    </submittedName>
</protein>
<dbReference type="Proteomes" id="UP000708208">
    <property type="component" value="Unassembled WGS sequence"/>
</dbReference>
<dbReference type="AlphaFoldDB" id="A0A8J2NRF9"/>
<evidence type="ECO:0000313" key="2">
    <source>
        <dbReference type="Proteomes" id="UP000708208"/>
    </source>
</evidence>
<evidence type="ECO:0000313" key="1">
    <source>
        <dbReference type="EMBL" id="CAG7723017.1"/>
    </source>
</evidence>
<dbReference type="EMBL" id="CAJVCH010094700">
    <property type="protein sequence ID" value="CAG7723017.1"/>
    <property type="molecule type" value="Genomic_DNA"/>
</dbReference>